<reference evidence="2" key="1">
    <citation type="journal article" date="2014" name="Int. J. Syst. Evol. Microbiol.">
        <title>Complete genome sequence of Corynebacterium casei LMG S-19264T (=DSM 44701T), isolated from a smear-ripened cheese.</title>
        <authorList>
            <consortium name="US DOE Joint Genome Institute (JGI-PGF)"/>
            <person name="Walter F."/>
            <person name="Albersmeier A."/>
            <person name="Kalinowski J."/>
            <person name="Ruckert C."/>
        </authorList>
    </citation>
    <scope>NUCLEOTIDE SEQUENCE</scope>
    <source>
        <strain evidence="2">CGMCC 4.7398</strain>
    </source>
</reference>
<name>A0A919KX64_9MICO</name>
<evidence type="ECO:0000313" key="3">
    <source>
        <dbReference type="Proteomes" id="UP000627369"/>
    </source>
</evidence>
<dbReference type="EMBL" id="BNAS01000005">
    <property type="protein sequence ID" value="GHH76032.1"/>
    <property type="molecule type" value="Genomic_DNA"/>
</dbReference>
<feature type="region of interest" description="Disordered" evidence="1">
    <location>
        <begin position="85"/>
        <end position="118"/>
    </location>
</feature>
<protein>
    <submittedName>
        <fullName evidence="2">Uncharacterized protein</fullName>
    </submittedName>
</protein>
<proteinExistence type="predicted"/>
<feature type="compositionally biased region" description="Basic and acidic residues" evidence="1">
    <location>
        <begin position="102"/>
        <end position="118"/>
    </location>
</feature>
<accession>A0A919KX64</accession>
<gene>
    <name evidence="2" type="ORF">GCM10017772_33460</name>
</gene>
<keyword evidence="3" id="KW-1185">Reference proteome</keyword>
<dbReference type="AlphaFoldDB" id="A0A919KX64"/>
<comment type="caution">
    <text evidence="2">The sequence shown here is derived from an EMBL/GenBank/DDBJ whole genome shotgun (WGS) entry which is preliminary data.</text>
</comment>
<organism evidence="2 3">
    <name type="scientific">Promicromonospora soli</name>
    <dbReference type="NCBI Taxonomy" id="2035533"/>
    <lineage>
        <taxon>Bacteria</taxon>
        <taxon>Bacillati</taxon>
        <taxon>Actinomycetota</taxon>
        <taxon>Actinomycetes</taxon>
        <taxon>Micrococcales</taxon>
        <taxon>Promicromonosporaceae</taxon>
        <taxon>Promicromonospora</taxon>
    </lineage>
</organism>
<evidence type="ECO:0000256" key="1">
    <source>
        <dbReference type="SAM" id="MobiDB-lite"/>
    </source>
</evidence>
<reference evidence="2" key="2">
    <citation type="submission" date="2020-09" db="EMBL/GenBank/DDBJ databases">
        <authorList>
            <person name="Sun Q."/>
            <person name="Zhou Y."/>
        </authorList>
    </citation>
    <scope>NUCLEOTIDE SEQUENCE</scope>
    <source>
        <strain evidence="2">CGMCC 4.7398</strain>
    </source>
</reference>
<dbReference type="Proteomes" id="UP000627369">
    <property type="component" value="Unassembled WGS sequence"/>
</dbReference>
<sequence>MRATGVPDGDRTADDFAAVVRDVVPGFLAVAPLAAAPFAAEPLAVPFAAAPFAPEPFAAEPFAADPDGFFDAALRFDGVVPLAPFAPEEPAPEPARAVDNGRAPEPRAEPEGRAGRREEGMGRLCRFAGPLYRHYLRRAVCRNCGTEGRQTPTDVSDVEATWVTGTSDTSARA</sequence>
<evidence type="ECO:0000313" key="2">
    <source>
        <dbReference type="EMBL" id="GHH76032.1"/>
    </source>
</evidence>